<dbReference type="SMART" id="SM01411">
    <property type="entry name" value="Ephrin_rec_like"/>
    <property type="match status" value="1"/>
</dbReference>
<accession>A0ABD0J332</accession>
<dbReference type="InterPro" id="IPR011641">
    <property type="entry name" value="Tyr-kin_ephrin_A/B_rcpt-like"/>
</dbReference>
<keyword evidence="3" id="KW-1185">Reference proteome</keyword>
<dbReference type="SUPFAM" id="SSF57184">
    <property type="entry name" value="Growth factor receptor domain"/>
    <property type="match status" value="1"/>
</dbReference>
<reference evidence="2 3" key="1">
    <citation type="journal article" date="2023" name="Sci. Data">
        <title>Genome assembly of the Korean intertidal mud-creeper Batillaria attramentaria.</title>
        <authorList>
            <person name="Patra A.K."/>
            <person name="Ho P.T."/>
            <person name="Jun S."/>
            <person name="Lee S.J."/>
            <person name="Kim Y."/>
            <person name="Won Y.J."/>
        </authorList>
    </citation>
    <scope>NUCLEOTIDE SEQUENCE [LARGE SCALE GENOMIC DNA]</scope>
    <source>
        <strain evidence="2">Wonlab-2016</strain>
    </source>
</reference>
<organism evidence="2 3">
    <name type="scientific">Batillaria attramentaria</name>
    <dbReference type="NCBI Taxonomy" id="370345"/>
    <lineage>
        <taxon>Eukaryota</taxon>
        <taxon>Metazoa</taxon>
        <taxon>Spiralia</taxon>
        <taxon>Lophotrochozoa</taxon>
        <taxon>Mollusca</taxon>
        <taxon>Gastropoda</taxon>
        <taxon>Caenogastropoda</taxon>
        <taxon>Sorbeoconcha</taxon>
        <taxon>Cerithioidea</taxon>
        <taxon>Batillariidae</taxon>
        <taxon>Batillaria</taxon>
    </lineage>
</organism>
<dbReference type="Pfam" id="PF07699">
    <property type="entry name" value="Ephrin_rec_like"/>
    <property type="match status" value="1"/>
</dbReference>
<comment type="caution">
    <text evidence="2">The sequence shown here is derived from an EMBL/GenBank/DDBJ whole genome shotgun (WGS) entry which is preliminary data.</text>
</comment>
<sequence>MVRPKFLVTTRFAEVTPVLNVTLNQSITINEGVCQGNTEREVMSLVKKKMAQLPCQQHGICTVEVEGQCDLNGRLTLSTKVDVRLDKHFSPTDDDKSKASKYQAAVMVTKESFENMTNGTERMYSGTANGRSFTPNLESRRYNGYLHCPPGQVPVDGVCGECPKGYREEHDQCVECPFEQYQDQRASTECKPCPEGLSSKFLGATSVRQCNRAYFEFPSLNNNVLVGRENTVANLQFRLVNDDCFRMTDFEIFVSKLEKDYTFTRYCRILITNGSCLLSGVDSVCRRCHAVPGNQEAERDREGMMPDEYEMHGMLYERGIQGEHRAQDEREMHGMLYERGIQGEHSAQDERDMYTPLRRLSRVAQRGRSAVISAVSGIYDIIR</sequence>
<name>A0ABD0J332_9CAEN</name>
<protein>
    <recommendedName>
        <fullName evidence="1">Tyrosine-protein kinase ephrin type A/B receptor-like domain-containing protein</fullName>
    </recommendedName>
</protein>
<evidence type="ECO:0000313" key="3">
    <source>
        <dbReference type="Proteomes" id="UP001519460"/>
    </source>
</evidence>
<dbReference type="EMBL" id="JACVVK020000715">
    <property type="protein sequence ID" value="KAK7452807.1"/>
    <property type="molecule type" value="Genomic_DNA"/>
</dbReference>
<evidence type="ECO:0000313" key="2">
    <source>
        <dbReference type="EMBL" id="KAK7452807.1"/>
    </source>
</evidence>
<dbReference type="Gene3D" id="2.10.50.10">
    <property type="entry name" value="Tumor Necrosis Factor Receptor, subunit A, domain 2"/>
    <property type="match status" value="1"/>
</dbReference>
<gene>
    <name evidence="2" type="ORF">BaRGS_00039706</name>
</gene>
<dbReference type="InterPro" id="IPR009030">
    <property type="entry name" value="Growth_fac_rcpt_cys_sf"/>
</dbReference>
<proteinExistence type="predicted"/>
<dbReference type="Proteomes" id="UP001519460">
    <property type="component" value="Unassembled WGS sequence"/>
</dbReference>
<dbReference type="AlphaFoldDB" id="A0ABD0J332"/>
<feature type="domain" description="Tyrosine-protein kinase ephrin type A/B receptor-like" evidence="1">
    <location>
        <begin position="166"/>
        <end position="210"/>
    </location>
</feature>
<evidence type="ECO:0000259" key="1">
    <source>
        <dbReference type="Pfam" id="PF07699"/>
    </source>
</evidence>